<dbReference type="PANTHER" id="PTHR43317">
    <property type="entry name" value="THERMOSPERMINE SYNTHASE ACAULIS5"/>
    <property type="match status" value="1"/>
</dbReference>
<evidence type="ECO:0000256" key="1">
    <source>
        <dbReference type="ARBA" id="ARBA00001928"/>
    </source>
</evidence>
<name>A0A7S1B9X5_9STRA</name>
<evidence type="ECO:0000256" key="11">
    <source>
        <dbReference type="PROSITE-ProRule" id="PRU00354"/>
    </source>
</evidence>
<dbReference type="PANTHER" id="PTHR43317:SF1">
    <property type="entry name" value="THERMOSPERMINE SYNTHASE ACAULIS5"/>
    <property type="match status" value="1"/>
</dbReference>
<reference evidence="13" key="1">
    <citation type="submission" date="2021-01" db="EMBL/GenBank/DDBJ databases">
        <authorList>
            <person name="Corre E."/>
            <person name="Pelletier E."/>
            <person name="Niang G."/>
            <person name="Scheremetjew M."/>
            <person name="Finn R."/>
            <person name="Kale V."/>
            <person name="Holt S."/>
            <person name="Cochrane G."/>
            <person name="Meng A."/>
            <person name="Brown T."/>
            <person name="Cohen L."/>
        </authorList>
    </citation>
    <scope>NUCLEOTIDE SEQUENCE</scope>
    <source>
        <strain evidence="13">308</strain>
    </source>
</reference>
<dbReference type="GO" id="GO:0008295">
    <property type="term" value="P:spermidine biosynthetic process"/>
    <property type="evidence" value="ECO:0007669"/>
    <property type="project" value="InterPro"/>
</dbReference>
<dbReference type="Gene3D" id="3.60.90.10">
    <property type="entry name" value="S-adenosylmethionine decarboxylase"/>
    <property type="match status" value="1"/>
</dbReference>
<keyword evidence="4" id="KW-0210">Decarboxylase</keyword>
<dbReference type="GO" id="GO:0004014">
    <property type="term" value="F:adenosylmethionine decarboxylase activity"/>
    <property type="evidence" value="ECO:0007669"/>
    <property type="project" value="InterPro"/>
</dbReference>
<dbReference type="Gene3D" id="3.40.50.150">
    <property type="entry name" value="Vaccinia Virus protein VP39"/>
    <property type="match status" value="1"/>
</dbReference>
<comment type="cofactor">
    <cofactor evidence="1">
        <name>pyruvate</name>
        <dbReference type="ChEBI" id="CHEBI:15361"/>
    </cofactor>
</comment>
<evidence type="ECO:0000256" key="5">
    <source>
        <dbReference type="ARBA" id="ARBA00022813"/>
    </source>
</evidence>
<dbReference type="PROSITE" id="PS51006">
    <property type="entry name" value="PABS_2"/>
    <property type="match status" value="1"/>
</dbReference>
<dbReference type="GO" id="GO:0010487">
    <property type="term" value="F:thermospermine synthase activity"/>
    <property type="evidence" value="ECO:0007669"/>
    <property type="project" value="UniProtKB-ARBA"/>
</dbReference>
<dbReference type="InterPro" id="IPR001045">
    <property type="entry name" value="Spermi_synthase"/>
</dbReference>
<evidence type="ECO:0000256" key="8">
    <source>
        <dbReference type="ARBA" id="ARBA00023239"/>
    </source>
</evidence>
<dbReference type="InterPro" id="IPR017716">
    <property type="entry name" value="S-AdoMet_deCOase_pro-enz"/>
</dbReference>
<dbReference type="InterPro" id="IPR003826">
    <property type="entry name" value="AdoMetDC_fam_prok"/>
</dbReference>
<feature type="domain" description="PABS" evidence="12">
    <location>
        <begin position="185"/>
        <end position="484"/>
    </location>
</feature>
<proteinExistence type="inferred from homology"/>
<evidence type="ECO:0000256" key="9">
    <source>
        <dbReference type="ARBA" id="ARBA00023270"/>
    </source>
</evidence>
<organism evidence="13">
    <name type="scientific">Corethron hystrix</name>
    <dbReference type="NCBI Taxonomy" id="216773"/>
    <lineage>
        <taxon>Eukaryota</taxon>
        <taxon>Sar</taxon>
        <taxon>Stramenopiles</taxon>
        <taxon>Ochrophyta</taxon>
        <taxon>Bacillariophyta</taxon>
        <taxon>Coscinodiscophyceae</taxon>
        <taxon>Corethrophycidae</taxon>
        <taxon>Corethrales</taxon>
        <taxon>Corethraceae</taxon>
        <taxon>Corethron</taxon>
    </lineage>
</organism>
<keyword evidence="10" id="KW-0670">Pyruvate</keyword>
<evidence type="ECO:0000256" key="10">
    <source>
        <dbReference type="ARBA" id="ARBA00023317"/>
    </source>
</evidence>
<feature type="active site" description="Proton acceptor" evidence="11">
    <location>
        <position position="391"/>
    </location>
</feature>
<keyword evidence="6 11" id="KW-0620">Polyamine biosynthesis</keyword>
<dbReference type="InterPro" id="IPR030374">
    <property type="entry name" value="PABS"/>
</dbReference>
<dbReference type="HAMAP" id="MF_00198">
    <property type="entry name" value="Spermidine_synth"/>
    <property type="match status" value="1"/>
</dbReference>
<evidence type="ECO:0000256" key="3">
    <source>
        <dbReference type="ARBA" id="ARBA00022679"/>
    </source>
</evidence>
<comment type="similarity">
    <text evidence="2">Belongs to the spermidine/spermine synthase family.</text>
</comment>
<dbReference type="InterPro" id="IPR016067">
    <property type="entry name" value="S-AdoMet_deCO2ase_core"/>
</dbReference>
<evidence type="ECO:0000256" key="7">
    <source>
        <dbReference type="ARBA" id="ARBA00023145"/>
    </source>
</evidence>
<sequence length="623" mass="70098">MHAPPEECVEDTCAAEMEHPPADDDDDDSLHLPAGQHLLFDVKNVSPSFLDSEKRLAQAMVDAIHVADLTLLSYHCHSLTPKGVSCVGVLLESHISFHTWPDEGVITLDLFTCGAKSLLPAVKSLAELFGVPAAPALGWDKPQIMWSHFLRGFRPAKELSKNPYSADMGRYLLSYLTLDMKEEVKSVVTDYQRIDVYDVINPRFNSLQAYERSLSSDGSYESLHPELYRPNRIVFLDGVMQSMSQGDSEYHEALVHPAMFTHGSPRRVAIIGGGEGATLREVLKHKGLEYVAMIEIDEKMVATSREYLPDWSDCSDLVGSEASCLDDPKAEVFYKDAMQWFVDRYSPECDCEAGDEHRHFCRCGDAAYYAALDKKKGQEKIAGDFDVIFMDALDPSDNKEFTDYLYNNDRFLEALFDSLTENGVIVLQLGESVAEDAAPDEVTGNSNRANIIKVLERYGFETFHIYDEEHCGFNWPWSFFLACKSASCDENFYKNEAQINIAVHQNIRRTKSKKPALKHFDGAIMSGYQLPSIHWEHLFCRNRGEDQTSCADMFPRDEDQVLMANVDIPTGFEKALGGKDVVRNEMATAAVKTKEAMDAKMVPFLGKWNPMISRKASHKYMTA</sequence>
<dbReference type="SUPFAM" id="SSF56276">
    <property type="entry name" value="S-adenosylmethionine decarboxylase"/>
    <property type="match status" value="1"/>
</dbReference>
<evidence type="ECO:0000313" key="13">
    <source>
        <dbReference type="EMBL" id="CAD8879274.1"/>
    </source>
</evidence>
<keyword evidence="5" id="KW-0068">Autocatalytic cleavage</keyword>
<dbReference type="Pfam" id="PF02675">
    <property type="entry name" value="AdoMet_dc"/>
    <property type="match status" value="1"/>
</dbReference>
<dbReference type="AlphaFoldDB" id="A0A7S1B9X5"/>
<dbReference type="Pfam" id="PF01564">
    <property type="entry name" value="Spermine_synth"/>
    <property type="match status" value="1"/>
</dbReference>
<evidence type="ECO:0000256" key="2">
    <source>
        <dbReference type="ARBA" id="ARBA00007867"/>
    </source>
</evidence>
<keyword evidence="3 11" id="KW-0808">Transferase</keyword>
<keyword evidence="7" id="KW-0865">Zymogen</keyword>
<protein>
    <recommendedName>
        <fullName evidence="12">PABS domain-containing protein</fullName>
    </recommendedName>
</protein>
<evidence type="ECO:0000256" key="6">
    <source>
        <dbReference type="ARBA" id="ARBA00023115"/>
    </source>
</evidence>
<keyword evidence="9" id="KW-0704">Schiff base</keyword>
<dbReference type="SUPFAM" id="SSF53335">
    <property type="entry name" value="S-adenosyl-L-methionine-dependent methyltransferases"/>
    <property type="match status" value="1"/>
</dbReference>
<dbReference type="InterPro" id="IPR029063">
    <property type="entry name" value="SAM-dependent_MTases_sf"/>
</dbReference>
<evidence type="ECO:0000259" key="12">
    <source>
        <dbReference type="PROSITE" id="PS51006"/>
    </source>
</evidence>
<dbReference type="NCBIfam" id="TIGR03330">
    <property type="entry name" value="SAM_DCase_Bsu"/>
    <property type="match status" value="1"/>
</dbReference>
<keyword evidence="8" id="KW-0456">Lyase</keyword>
<dbReference type="InterPro" id="IPR030373">
    <property type="entry name" value="PABS_CS"/>
</dbReference>
<dbReference type="EMBL" id="HBFR01008935">
    <property type="protein sequence ID" value="CAD8879274.1"/>
    <property type="molecule type" value="Transcribed_RNA"/>
</dbReference>
<gene>
    <name evidence="13" type="ORF">CHYS00102_LOCUS6458</name>
</gene>
<accession>A0A7S1B9X5</accession>
<evidence type="ECO:0000256" key="4">
    <source>
        <dbReference type="ARBA" id="ARBA00022793"/>
    </source>
</evidence>
<dbReference type="PROSITE" id="PS01330">
    <property type="entry name" value="PABS_1"/>
    <property type="match status" value="1"/>
</dbReference>